<dbReference type="Gene3D" id="3.80.10.10">
    <property type="entry name" value="Ribonuclease Inhibitor"/>
    <property type="match status" value="2"/>
</dbReference>
<dbReference type="Proteomes" id="UP000246121">
    <property type="component" value="Unassembled WGS sequence"/>
</dbReference>
<dbReference type="VEuPathDB" id="TriTrypDB:TcBrA4_0031090"/>
<dbReference type="GO" id="GO:0005856">
    <property type="term" value="C:cytoskeleton"/>
    <property type="evidence" value="ECO:0007669"/>
    <property type="project" value="UniProtKB-SubCell"/>
</dbReference>
<dbReference type="VEuPathDB" id="TriTrypDB:TcYC6_0094870"/>
<dbReference type="InterPro" id="IPR052410">
    <property type="entry name" value="DRC5"/>
</dbReference>
<dbReference type="VEuPathDB" id="TriTrypDB:TcG_04261"/>
<dbReference type="AlphaFoldDB" id="A0A2V2V4V5"/>
<organism evidence="4 5">
    <name type="scientific">Trypanosoma cruzi</name>
    <dbReference type="NCBI Taxonomy" id="5693"/>
    <lineage>
        <taxon>Eukaryota</taxon>
        <taxon>Discoba</taxon>
        <taxon>Euglenozoa</taxon>
        <taxon>Kinetoplastea</taxon>
        <taxon>Metakinetoplastina</taxon>
        <taxon>Trypanosomatida</taxon>
        <taxon>Trypanosomatidae</taxon>
        <taxon>Trypanosoma</taxon>
        <taxon>Schizotrypanum</taxon>
    </lineage>
</organism>
<sequence length="351" mass="38543">MMDVNLSYGDLGTQPLASVVKNPALVRSLNLSGNNIDKELSIEIANTYISCLVNLEELDLKDNKIGPQGAKHLCDTLLKHCPKLKYLDLNENGILDESLLYVAYLLQEKRMESLFLVSNHLTQRGMPTLCDGILSSRHIRELTLAFNVLGDGGASVVAKALRGHPSLRSLDISDNRIGDAGAVDVAAHLILPRESRLESLNLSVNCIRDVGFSAISEAVRNTQSRRLIHLDLGGNHEVGSDGRGALIKCVESMRHLQSLDLCSCGLSDEEGWGLVGAVSSRNCGITAIEWFNNPKMRPETEKALYEALKAKRAAARDAEKHWRQLRILSSVLLGATLLTGLTVAFHQRRHR</sequence>
<evidence type="ECO:0000256" key="2">
    <source>
        <dbReference type="ARBA" id="ARBA00022490"/>
    </source>
</evidence>
<dbReference type="VEuPathDB" id="TriTrypDB:C3747_113g88"/>
<comment type="subcellular location">
    <subcellularLocation>
        <location evidence="1">Cytoplasm</location>
        <location evidence="1">Cytoskeleton</location>
    </subcellularLocation>
</comment>
<protein>
    <submittedName>
        <fullName evidence="4">Leucine-rich repeat, ribonuclease inhibitor subtype domain-containing protein</fullName>
    </submittedName>
</protein>
<proteinExistence type="predicted"/>
<dbReference type="PANTHER" id="PTHR24107:SF2">
    <property type="entry name" value="NLR FAMILY CARD DOMAIN CONTAINING 3"/>
    <property type="match status" value="1"/>
</dbReference>
<comment type="caution">
    <text evidence="4">The sequence shown here is derived from an EMBL/GenBank/DDBJ whole genome shotgun (WGS) entry which is preliminary data.</text>
</comment>
<evidence type="ECO:0000313" key="5">
    <source>
        <dbReference type="Proteomes" id="UP000246121"/>
    </source>
</evidence>
<dbReference type="VEuPathDB" id="TriTrypDB:TcCL_ESM06359"/>
<dbReference type="VEuPathDB" id="TriTrypDB:C4B63_42g244"/>
<dbReference type="VEuPathDB" id="TriTrypDB:TcCLB.507017.20"/>
<dbReference type="VEuPathDB" id="TriTrypDB:ECC02_000181"/>
<evidence type="ECO:0000313" key="4">
    <source>
        <dbReference type="EMBL" id="PWU91587.1"/>
    </source>
</evidence>
<keyword evidence="3" id="KW-0206">Cytoskeleton</keyword>
<gene>
    <name evidence="4" type="ORF">C4B63_42g244</name>
</gene>
<evidence type="ECO:0000256" key="3">
    <source>
        <dbReference type="ARBA" id="ARBA00023212"/>
    </source>
</evidence>
<dbReference type="InterPro" id="IPR032675">
    <property type="entry name" value="LRR_dom_sf"/>
</dbReference>
<accession>A0A2V2V4V5</accession>
<dbReference type="VEuPathDB" id="TriTrypDB:Tc_MARK_1784"/>
<reference evidence="4 5" key="1">
    <citation type="journal article" date="2018" name="Microb. Genom.">
        <title>Expanding an expanded genome: long-read sequencing of Trypanosoma cruzi.</title>
        <authorList>
            <person name="Berna L."/>
            <person name="Rodriguez M."/>
            <person name="Chiribao M.L."/>
            <person name="Parodi-Talice A."/>
            <person name="Pita S."/>
            <person name="Rijo G."/>
            <person name="Alvarez-Valin F."/>
            <person name="Robello C."/>
        </authorList>
    </citation>
    <scope>NUCLEOTIDE SEQUENCE [LARGE SCALE GENOMIC DNA]</scope>
    <source>
        <strain evidence="4 5">Dm28c</strain>
    </source>
</reference>
<dbReference type="InterPro" id="IPR001611">
    <property type="entry name" value="Leu-rich_rpt"/>
</dbReference>
<dbReference type="VEuPathDB" id="TriTrypDB:TCSYLVIO_003072"/>
<dbReference type="Pfam" id="PF13516">
    <property type="entry name" value="LRR_6"/>
    <property type="match status" value="7"/>
</dbReference>
<dbReference type="SMART" id="SM00368">
    <property type="entry name" value="LRR_RI"/>
    <property type="match status" value="6"/>
</dbReference>
<evidence type="ECO:0000256" key="1">
    <source>
        <dbReference type="ARBA" id="ARBA00004245"/>
    </source>
</evidence>
<dbReference type="VEuPathDB" id="TriTrypDB:TcCLB.505807.150"/>
<dbReference type="SUPFAM" id="SSF52047">
    <property type="entry name" value="RNI-like"/>
    <property type="match status" value="1"/>
</dbReference>
<dbReference type="VEuPathDB" id="TriTrypDB:TCDM_06270"/>
<dbReference type="PANTHER" id="PTHR24107">
    <property type="entry name" value="YNEIN REGULATORY COMPLEX SUBUNIT 5"/>
    <property type="match status" value="1"/>
</dbReference>
<name>A0A2V2V4V5_TRYCR</name>
<dbReference type="VEuPathDB" id="TriTrypDB:BCY84_00798"/>
<dbReference type="EMBL" id="PRFA01000042">
    <property type="protein sequence ID" value="PWU91587.1"/>
    <property type="molecule type" value="Genomic_DNA"/>
</dbReference>
<keyword evidence="2" id="KW-0963">Cytoplasm</keyword>